<dbReference type="EMBL" id="KK198755">
    <property type="protein sequence ID" value="KCW80693.1"/>
    <property type="molecule type" value="Genomic_DNA"/>
</dbReference>
<dbReference type="Gramene" id="KCW80693">
    <property type="protein sequence ID" value="KCW80693"/>
    <property type="gene ID" value="EUGRSUZ_C02090"/>
</dbReference>
<dbReference type="InParanoid" id="A0A059CQE4"/>
<feature type="region of interest" description="Disordered" evidence="1">
    <location>
        <begin position="1"/>
        <end position="101"/>
    </location>
</feature>
<feature type="compositionally biased region" description="Basic residues" evidence="1">
    <location>
        <begin position="34"/>
        <end position="44"/>
    </location>
</feature>
<name>A0A059CQE4_EUCGR</name>
<feature type="compositionally biased region" description="Basic and acidic residues" evidence="1">
    <location>
        <begin position="88"/>
        <end position="101"/>
    </location>
</feature>
<evidence type="ECO:0000256" key="1">
    <source>
        <dbReference type="SAM" id="MobiDB-lite"/>
    </source>
</evidence>
<proteinExistence type="predicted"/>
<accession>A0A059CQE4</accession>
<feature type="compositionally biased region" description="Basic and acidic residues" evidence="1">
    <location>
        <begin position="1"/>
        <end position="33"/>
    </location>
</feature>
<dbReference type="AlphaFoldDB" id="A0A059CQE4"/>
<gene>
    <name evidence="2" type="ORF">EUGRSUZ_C02090</name>
</gene>
<evidence type="ECO:0000313" key="2">
    <source>
        <dbReference type="EMBL" id="KCW80693.1"/>
    </source>
</evidence>
<organism evidence="2">
    <name type="scientific">Eucalyptus grandis</name>
    <name type="common">Flooded gum</name>
    <dbReference type="NCBI Taxonomy" id="71139"/>
    <lineage>
        <taxon>Eukaryota</taxon>
        <taxon>Viridiplantae</taxon>
        <taxon>Streptophyta</taxon>
        <taxon>Embryophyta</taxon>
        <taxon>Tracheophyta</taxon>
        <taxon>Spermatophyta</taxon>
        <taxon>Magnoliopsida</taxon>
        <taxon>eudicotyledons</taxon>
        <taxon>Gunneridae</taxon>
        <taxon>Pentapetalae</taxon>
        <taxon>rosids</taxon>
        <taxon>malvids</taxon>
        <taxon>Myrtales</taxon>
        <taxon>Myrtaceae</taxon>
        <taxon>Myrtoideae</taxon>
        <taxon>Eucalypteae</taxon>
        <taxon>Eucalyptus</taxon>
    </lineage>
</organism>
<reference evidence="2" key="1">
    <citation type="submission" date="2013-07" db="EMBL/GenBank/DDBJ databases">
        <title>The genome of Eucalyptus grandis.</title>
        <authorList>
            <person name="Schmutz J."/>
            <person name="Hayes R."/>
            <person name="Myburg A."/>
            <person name="Tuskan G."/>
            <person name="Grattapaglia D."/>
            <person name="Rokhsar D.S."/>
        </authorList>
    </citation>
    <scope>NUCLEOTIDE SEQUENCE</scope>
    <source>
        <tissue evidence="2">Leaf extractions</tissue>
    </source>
</reference>
<sequence>MERKESWHGRTTTCKRENRSITRADQKSGEQKRRPSTKKKRRNRTEKGEEVSSTLPYRRPSRRCPPSADLQHSPPLLPTPNQPKTTRATREERSRDSESRE</sequence>
<protein>
    <submittedName>
        <fullName evidence="2">Uncharacterized protein</fullName>
    </submittedName>
</protein>